<gene>
    <name evidence="1" type="ORF">CE11_01205</name>
</gene>
<evidence type="ECO:0000313" key="2">
    <source>
        <dbReference type="Proteomes" id="UP000241137"/>
    </source>
</evidence>
<dbReference type="Proteomes" id="UP000241137">
    <property type="component" value="Segment"/>
</dbReference>
<name>K7Z9G2_9VIRU</name>
<reference evidence="1 2" key="1">
    <citation type="journal article" date="2014" name="Virus Genes">
        <title>Complete genome sequence of Courdo11 virus, a member of the family Mimiviridae.</title>
        <authorList>
            <person name="Yoosuf N."/>
            <person name="Pagnier I."/>
            <person name="Fournous G."/>
            <person name="Robert C."/>
            <person name="La Scola B."/>
            <person name="Raoult D."/>
            <person name="Colson P."/>
        </authorList>
    </citation>
    <scope>NUCLEOTIDE SEQUENCE [LARGE SCALE GENOMIC DNA]</scope>
</reference>
<dbReference type="EMBL" id="JX975216">
    <property type="protein sequence ID" value="AFX93231.1"/>
    <property type="molecule type" value="Genomic_DNA"/>
</dbReference>
<organism evidence="1 2">
    <name type="scientific">Megavirus courdo11</name>
    <dbReference type="NCBI Taxonomy" id="1128140"/>
    <lineage>
        <taxon>Viruses</taxon>
        <taxon>Varidnaviria</taxon>
        <taxon>Bamfordvirae</taxon>
        <taxon>Nucleocytoviricota</taxon>
        <taxon>Megaviricetes</taxon>
        <taxon>Imitervirales</taxon>
        <taxon>Mimiviridae</taxon>
        <taxon>Megamimivirinae</taxon>
        <taxon>Megavirus</taxon>
        <taxon>Megavirus chilense</taxon>
    </lineage>
</organism>
<proteinExistence type="predicted"/>
<protein>
    <submittedName>
        <fullName evidence="1">Uncharacterized protein</fullName>
    </submittedName>
</protein>
<sequence length="35" mass="3949">MDNINFIHENYPGVKILDGCPESVFELNIALSKNL</sequence>
<accession>K7Z9G2</accession>
<evidence type="ECO:0000313" key="1">
    <source>
        <dbReference type="EMBL" id="AFX93231.1"/>
    </source>
</evidence>